<evidence type="ECO:0000256" key="6">
    <source>
        <dbReference type="SAM" id="MobiDB-lite"/>
    </source>
</evidence>
<evidence type="ECO:0000256" key="2">
    <source>
        <dbReference type="ARBA" id="ARBA00022692"/>
    </source>
</evidence>
<keyword evidence="4 7" id="KW-0472">Membrane</keyword>
<gene>
    <name evidence="8" type="ORF">LTR82_017272</name>
</gene>
<comment type="similarity">
    <text evidence="5">Belongs to the anthrone oxygenase family.</text>
</comment>
<evidence type="ECO:0000313" key="8">
    <source>
        <dbReference type="EMBL" id="KAK0304277.1"/>
    </source>
</evidence>
<evidence type="ECO:0000313" key="9">
    <source>
        <dbReference type="Proteomes" id="UP001168146"/>
    </source>
</evidence>
<feature type="compositionally biased region" description="Basic and acidic residues" evidence="6">
    <location>
        <begin position="97"/>
        <end position="122"/>
    </location>
</feature>
<keyword evidence="2 7" id="KW-0812">Transmembrane</keyword>
<organism evidence="8 9">
    <name type="scientific">Friedmanniomyces endolithicus</name>
    <dbReference type="NCBI Taxonomy" id="329885"/>
    <lineage>
        <taxon>Eukaryota</taxon>
        <taxon>Fungi</taxon>
        <taxon>Dikarya</taxon>
        <taxon>Ascomycota</taxon>
        <taxon>Pezizomycotina</taxon>
        <taxon>Dothideomycetes</taxon>
        <taxon>Dothideomycetidae</taxon>
        <taxon>Mycosphaerellales</taxon>
        <taxon>Teratosphaeriaceae</taxon>
        <taxon>Friedmanniomyces</taxon>
    </lineage>
</organism>
<evidence type="ECO:0000256" key="3">
    <source>
        <dbReference type="ARBA" id="ARBA00022989"/>
    </source>
</evidence>
<accession>A0AAN6F8B8</accession>
<feature type="region of interest" description="Disordered" evidence="6">
    <location>
        <begin position="97"/>
        <end position="154"/>
    </location>
</feature>
<keyword evidence="3 7" id="KW-1133">Transmembrane helix</keyword>
<evidence type="ECO:0000256" key="4">
    <source>
        <dbReference type="ARBA" id="ARBA00023136"/>
    </source>
</evidence>
<evidence type="ECO:0000256" key="1">
    <source>
        <dbReference type="ARBA" id="ARBA00004141"/>
    </source>
</evidence>
<comment type="subcellular location">
    <subcellularLocation>
        <location evidence="1">Membrane</location>
        <topology evidence="1">Multi-pass membrane protein</topology>
    </subcellularLocation>
</comment>
<reference evidence="8" key="1">
    <citation type="submission" date="2021-12" db="EMBL/GenBank/DDBJ databases">
        <title>Black yeast isolated from Biological Soil Crust.</title>
        <authorList>
            <person name="Kurbessoian T."/>
        </authorList>
    </citation>
    <scope>NUCLEOTIDE SEQUENCE</scope>
    <source>
        <strain evidence="8">CCFEE 5208</strain>
    </source>
</reference>
<comment type="caution">
    <text evidence="8">The sequence shown here is derived from an EMBL/GenBank/DDBJ whole genome shotgun (WGS) entry which is preliminary data.</text>
</comment>
<proteinExistence type="inferred from homology"/>
<feature type="transmembrane region" description="Helical" evidence="7">
    <location>
        <begin position="62"/>
        <end position="87"/>
    </location>
</feature>
<dbReference type="AlphaFoldDB" id="A0AAN6F8B8"/>
<dbReference type="PANTHER" id="PTHR35042:SF1">
    <property type="entry name" value="DUF1772-DOMAIN-CONTAINING PROTEIN"/>
    <property type="match status" value="1"/>
</dbReference>
<feature type="transmembrane region" description="Helical" evidence="7">
    <location>
        <begin position="164"/>
        <end position="186"/>
    </location>
</feature>
<dbReference type="PANTHER" id="PTHR35042">
    <property type="entry name" value="ANTHRONE OXYGENASE ENCC"/>
    <property type="match status" value="1"/>
</dbReference>
<dbReference type="GO" id="GO:0016020">
    <property type="term" value="C:membrane"/>
    <property type="evidence" value="ECO:0007669"/>
    <property type="project" value="UniProtKB-SubCell"/>
</dbReference>
<protein>
    <submittedName>
        <fullName evidence="8">Uncharacterized protein</fullName>
    </submittedName>
</protein>
<dbReference type="Proteomes" id="UP001168146">
    <property type="component" value="Unassembled WGS sequence"/>
</dbReference>
<evidence type="ECO:0000256" key="7">
    <source>
        <dbReference type="SAM" id="Phobius"/>
    </source>
</evidence>
<sequence length="188" mass="19690">MASPTTTAAAQLLSISIALLASGGIASLSLFNVPLLQSQPASRSLPQTRWLFSRGSHTFPQAAFLSSAGFAYLAWTAVPSGSFGDLVGLVAKGERKTEDLGGARSEKSAREGDARPGRRSAEESVNAQGVVDELTDLSGPQERTTEESSEEDDREVRELLAKFAALNGLRAVLMGLGGVVGLWTALTV</sequence>
<evidence type="ECO:0000256" key="5">
    <source>
        <dbReference type="ARBA" id="ARBA00034313"/>
    </source>
</evidence>
<name>A0AAN6F8B8_9PEZI</name>
<dbReference type="EMBL" id="JASUXU010000132">
    <property type="protein sequence ID" value="KAK0304277.1"/>
    <property type="molecule type" value="Genomic_DNA"/>
</dbReference>